<dbReference type="NCBIfam" id="TIGR04131">
    <property type="entry name" value="Bac_Flav_CTERM"/>
    <property type="match status" value="1"/>
</dbReference>
<evidence type="ECO:0000313" key="1">
    <source>
        <dbReference type="EMBL" id="SOS58028.1"/>
    </source>
</evidence>
<protein>
    <recommendedName>
        <fullName evidence="3">Gliding motility-associated C-terminal domain-containing protein</fullName>
    </recommendedName>
</protein>
<name>A0A2I2LER4_9FLAO</name>
<sequence>MRYSEHSWAKKMSILKNTLLFFCLSFSLFLSAQKISVGNNEGVSENMPLALHKNGNYSQFIYLGSEIKTSGNIKSLTFKLNTTGNLNIASFNRWTLGLKEVAATTTELSTFRNSVTPFSDFTRVFDGYIQYNQANGEVTVVFSTPFKYNHTKNLVVEINENSGGQMPYDYNKPTPKFQIFWTAGYRAGYRNKYGYVGSDHSYYGLLKERKVPRVIIGFKQDEVTQPVITMQNPAEASVCKNNSFVFSDVSVTENPNLKWTTDGSGVFEDDTKLLSKYTPSEQDATKGFVTLRLTATKESVTATKTFKLSIQADAKSAGTDGSLTVCKGTNPTDEQLFDALGGSAETGGVWVSIGLVHTYTQTTSLGCNPKKATITVKEETDVKSAGEDGVLSILKDYEPTEEELFAALNGFATTDGSWVKKNSNTYIYTITSTSPCVKNTTATIRVKRNQKTTNAFSPNGDGVNDTWMILADIANKYPKNTMCIYNRHGNLVYKALRYNNDWDGTSNGKITLSKKSKLPAGPYVYILELNNATKKVLKGWVYINY</sequence>
<evidence type="ECO:0008006" key="3">
    <source>
        <dbReference type="Google" id="ProtNLM"/>
    </source>
</evidence>
<gene>
    <name evidence="1" type="ORF">TNO010_100001</name>
</gene>
<dbReference type="Pfam" id="PF13585">
    <property type="entry name" value="CHU_C"/>
    <property type="match status" value="1"/>
</dbReference>
<proteinExistence type="predicted"/>
<dbReference type="Proteomes" id="UP000490060">
    <property type="component" value="Unassembled WGS sequence"/>
</dbReference>
<reference evidence="1 2" key="1">
    <citation type="submission" date="2017-11" db="EMBL/GenBank/DDBJ databases">
        <authorList>
            <person name="Duchaud E."/>
        </authorList>
    </citation>
    <scope>NUCLEOTIDE SEQUENCE [LARGE SCALE GENOMIC DNA]</scope>
    <source>
        <strain evidence="1 2">TNO010</strain>
    </source>
</reference>
<evidence type="ECO:0000313" key="2">
    <source>
        <dbReference type="Proteomes" id="UP000490060"/>
    </source>
</evidence>
<dbReference type="EMBL" id="OENE01000002">
    <property type="protein sequence ID" value="SOS58028.1"/>
    <property type="molecule type" value="Genomic_DNA"/>
</dbReference>
<dbReference type="InterPro" id="IPR026341">
    <property type="entry name" value="T9SS_type_B"/>
</dbReference>
<dbReference type="AlphaFoldDB" id="A0A2I2LER4"/>
<accession>A0A2I2LER4</accession>
<organism evidence="1 2">
    <name type="scientific">Tenacibaculum finnmarkense genomovar ulcerans</name>
    <dbReference type="NCBI Taxonomy" id="2781388"/>
    <lineage>
        <taxon>Bacteria</taxon>
        <taxon>Pseudomonadati</taxon>
        <taxon>Bacteroidota</taxon>
        <taxon>Flavobacteriia</taxon>
        <taxon>Flavobacteriales</taxon>
        <taxon>Flavobacteriaceae</taxon>
        <taxon>Tenacibaculum</taxon>
        <taxon>Tenacibaculum finnmarkense</taxon>
    </lineage>
</organism>